<gene>
    <name evidence="12" type="ORF">SAMN05216353_14221</name>
</gene>
<evidence type="ECO:0000256" key="3">
    <source>
        <dbReference type="ARBA" id="ARBA00022475"/>
    </source>
</evidence>
<dbReference type="Proteomes" id="UP000198897">
    <property type="component" value="Unassembled WGS sequence"/>
</dbReference>
<feature type="transmembrane region" description="Helical" evidence="10">
    <location>
        <begin position="216"/>
        <end position="232"/>
    </location>
</feature>
<keyword evidence="9" id="KW-0739">Sodium transport</keyword>
<name>A0A1I2RTF5_9BACI</name>
<keyword evidence="5 10" id="KW-1133">Transmembrane helix</keyword>
<keyword evidence="13" id="KW-1185">Reference proteome</keyword>
<feature type="transmembrane region" description="Helical" evidence="10">
    <location>
        <begin position="366"/>
        <end position="389"/>
    </location>
</feature>
<feature type="transmembrane region" description="Helical" evidence="10">
    <location>
        <begin position="270"/>
        <end position="291"/>
    </location>
</feature>
<dbReference type="RefSeq" id="WP_089753860.1">
    <property type="nucleotide sequence ID" value="NZ_FOOG01000042.1"/>
</dbReference>
<keyword evidence="2" id="KW-0813">Transport</keyword>
<accession>A0A1I2RTF5</accession>
<feature type="transmembrane region" description="Helical" evidence="10">
    <location>
        <begin position="54"/>
        <end position="71"/>
    </location>
</feature>
<feature type="transmembrane region" description="Helical" evidence="10">
    <location>
        <begin position="178"/>
        <end position="204"/>
    </location>
</feature>
<dbReference type="InterPro" id="IPR018422">
    <property type="entry name" value="Cation/H_exchanger_CPA1"/>
</dbReference>
<keyword evidence="3" id="KW-1003">Cell membrane</keyword>
<dbReference type="PANTHER" id="PTHR10110">
    <property type="entry name" value="SODIUM/HYDROGEN EXCHANGER"/>
    <property type="match status" value="1"/>
</dbReference>
<dbReference type="GO" id="GO:0015385">
    <property type="term" value="F:sodium:proton antiporter activity"/>
    <property type="evidence" value="ECO:0007669"/>
    <property type="project" value="InterPro"/>
</dbReference>
<evidence type="ECO:0000256" key="6">
    <source>
        <dbReference type="ARBA" id="ARBA00023053"/>
    </source>
</evidence>
<feature type="transmembrane region" description="Helical" evidence="10">
    <location>
        <begin position="154"/>
        <end position="172"/>
    </location>
</feature>
<dbReference type="OrthoDB" id="9809206at2"/>
<dbReference type="Pfam" id="PF00999">
    <property type="entry name" value="Na_H_Exchanger"/>
    <property type="match status" value="1"/>
</dbReference>
<feature type="transmembrane region" description="Helical" evidence="10">
    <location>
        <begin position="112"/>
        <end position="133"/>
    </location>
</feature>
<evidence type="ECO:0000256" key="2">
    <source>
        <dbReference type="ARBA" id="ARBA00022448"/>
    </source>
</evidence>
<keyword evidence="4 10" id="KW-0812">Transmembrane</keyword>
<evidence type="ECO:0000313" key="12">
    <source>
        <dbReference type="EMBL" id="SFG42809.1"/>
    </source>
</evidence>
<comment type="subcellular location">
    <subcellularLocation>
        <location evidence="1">Cell membrane</location>
        <topology evidence="1">Multi-pass membrane protein</topology>
    </subcellularLocation>
</comment>
<organism evidence="12 13">
    <name type="scientific">Halobacillus alkaliphilus</name>
    <dbReference type="NCBI Taxonomy" id="396056"/>
    <lineage>
        <taxon>Bacteria</taxon>
        <taxon>Bacillati</taxon>
        <taxon>Bacillota</taxon>
        <taxon>Bacilli</taxon>
        <taxon>Bacillales</taxon>
        <taxon>Bacillaceae</taxon>
        <taxon>Halobacillus</taxon>
    </lineage>
</organism>
<keyword evidence="7" id="KW-0406">Ion transport</keyword>
<dbReference type="Gene3D" id="6.10.140.1330">
    <property type="match status" value="1"/>
</dbReference>
<keyword evidence="8 10" id="KW-0472">Membrane</keyword>
<feature type="transmembrane region" description="Helical" evidence="10">
    <location>
        <begin position="83"/>
        <end position="106"/>
    </location>
</feature>
<evidence type="ECO:0000256" key="4">
    <source>
        <dbReference type="ARBA" id="ARBA00022692"/>
    </source>
</evidence>
<feature type="domain" description="Cation/H+ exchanger transmembrane" evidence="11">
    <location>
        <begin position="8"/>
        <end position="390"/>
    </location>
</feature>
<evidence type="ECO:0000256" key="10">
    <source>
        <dbReference type="SAM" id="Phobius"/>
    </source>
</evidence>
<dbReference type="PANTHER" id="PTHR10110:SF86">
    <property type="entry name" value="SODIUM_HYDROGEN EXCHANGER 7"/>
    <property type="match status" value="1"/>
</dbReference>
<dbReference type="GO" id="GO:0098719">
    <property type="term" value="P:sodium ion import across plasma membrane"/>
    <property type="evidence" value="ECO:0007669"/>
    <property type="project" value="TreeGrafter"/>
</dbReference>
<evidence type="ECO:0000256" key="8">
    <source>
        <dbReference type="ARBA" id="ARBA00023136"/>
    </source>
</evidence>
<proteinExistence type="predicted"/>
<evidence type="ECO:0000256" key="9">
    <source>
        <dbReference type="ARBA" id="ARBA00023201"/>
    </source>
</evidence>
<dbReference type="InterPro" id="IPR006153">
    <property type="entry name" value="Cation/H_exchanger_TM"/>
</dbReference>
<evidence type="ECO:0000259" key="11">
    <source>
        <dbReference type="Pfam" id="PF00999"/>
    </source>
</evidence>
<reference evidence="13" key="1">
    <citation type="submission" date="2016-10" db="EMBL/GenBank/DDBJ databases">
        <authorList>
            <person name="Varghese N."/>
            <person name="Submissions S."/>
        </authorList>
    </citation>
    <scope>NUCLEOTIDE SEQUENCE [LARGE SCALE GENOMIC DNA]</scope>
    <source>
        <strain evidence="13">FP5</strain>
    </source>
</reference>
<protein>
    <submittedName>
        <fullName evidence="12">Sodium/proton antiporter, CPA1 family</fullName>
    </submittedName>
</protein>
<keyword evidence="6" id="KW-0915">Sodium</keyword>
<dbReference type="GO" id="GO:0015386">
    <property type="term" value="F:potassium:proton antiporter activity"/>
    <property type="evidence" value="ECO:0007669"/>
    <property type="project" value="TreeGrafter"/>
</dbReference>
<evidence type="ECO:0000256" key="5">
    <source>
        <dbReference type="ARBA" id="ARBA00022989"/>
    </source>
</evidence>
<dbReference type="AlphaFoldDB" id="A0A1I2RTF5"/>
<dbReference type="GO" id="GO:0005886">
    <property type="term" value="C:plasma membrane"/>
    <property type="evidence" value="ECO:0007669"/>
    <property type="project" value="UniProtKB-SubCell"/>
</dbReference>
<dbReference type="GO" id="GO:0051453">
    <property type="term" value="P:regulation of intracellular pH"/>
    <property type="evidence" value="ECO:0007669"/>
    <property type="project" value="TreeGrafter"/>
</dbReference>
<feature type="transmembrane region" description="Helical" evidence="10">
    <location>
        <begin position="337"/>
        <end position="354"/>
    </location>
</feature>
<feature type="transmembrane region" description="Helical" evidence="10">
    <location>
        <begin position="6"/>
        <end position="21"/>
    </location>
</feature>
<feature type="transmembrane region" description="Helical" evidence="10">
    <location>
        <begin position="297"/>
        <end position="316"/>
    </location>
</feature>
<dbReference type="EMBL" id="FOOG01000042">
    <property type="protein sequence ID" value="SFG42809.1"/>
    <property type="molecule type" value="Genomic_DNA"/>
</dbReference>
<evidence type="ECO:0000256" key="7">
    <source>
        <dbReference type="ARBA" id="ARBA00023065"/>
    </source>
</evidence>
<sequence>MHTTPYIVLLFIGYLIFTIDKKKEDLPVPPILTLIGIGLFFIPYFSSIEVTENLIYHIFLPGLLFTSAYRFPPSALKENGGIIGFFATIGLILTVILLGSIIFIITTPFVSMSFTGAILIAAMLTPTDPVSVASILKQSSGDEMMADVVEGESLINDGTSIVIFSVVSGIFLKNEPFSFSFFLGEFLLVSLGGIFVGLLFGWLFSKAIHFTHHKEYQVMLSIIVAYGIFNLAEFLGLSGVLATVFAGIMLSFEFGRTIKEDHFRESLDNFWGIVEISILSLLFLLIGIVSADHLSFNYWWLAVLIFLASIIVRFIIIAGTTQVFPKWRQKIGWRKSFLLSWSGLKGTMSVFLILSLSTQGGDRTDLLLSLTFAAVLLSLIIQSIGIYPLSKRLLK</sequence>
<feature type="transmembrane region" description="Helical" evidence="10">
    <location>
        <begin position="28"/>
        <end position="48"/>
    </location>
</feature>
<evidence type="ECO:0000256" key="1">
    <source>
        <dbReference type="ARBA" id="ARBA00004651"/>
    </source>
</evidence>
<evidence type="ECO:0000313" key="13">
    <source>
        <dbReference type="Proteomes" id="UP000198897"/>
    </source>
</evidence>